<dbReference type="GO" id="GO:0006011">
    <property type="term" value="P:UDP-alpha-D-glucose metabolic process"/>
    <property type="evidence" value="ECO:0007669"/>
    <property type="project" value="InterPro"/>
</dbReference>
<dbReference type="PANTHER" id="PTHR43867:SF2">
    <property type="entry name" value="CELLULOSE SYNTHASE CATALYTIC SUBUNIT A [UDP-FORMING]"/>
    <property type="match status" value="1"/>
</dbReference>
<dbReference type="Gene3D" id="3.90.550.10">
    <property type="entry name" value="Spore Coat Polysaccharide Biosynthesis Protein SpsA, Chain A"/>
    <property type="match status" value="1"/>
</dbReference>
<dbReference type="CDD" id="cd06421">
    <property type="entry name" value="CESA_CelA_like"/>
    <property type="match status" value="1"/>
</dbReference>
<reference evidence="10" key="1">
    <citation type="submission" date="2015-01" db="EMBL/GenBank/DDBJ databases">
        <authorList>
            <person name="Andreevskaya M."/>
        </authorList>
    </citation>
    <scope>NUCLEOTIDE SEQUENCE [LARGE SCALE GENOMIC DNA]</scope>
    <source>
        <strain evidence="10">MKFS47</strain>
    </source>
</reference>
<organism evidence="9 10">
    <name type="scientific">Pseudolactococcus piscium MKFS47</name>
    <dbReference type="NCBI Taxonomy" id="297352"/>
    <lineage>
        <taxon>Bacteria</taxon>
        <taxon>Bacillati</taxon>
        <taxon>Bacillota</taxon>
        <taxon>Bacilli</taxon>
        <taxon>Lactobacillales</taxon>
        <taxon>Streptococcaceae</taxon>
        <taxon>Pseudolactococcus</taxon>
    </lineage>
</organism>
<dbReference type="InterPro" id="IPR029044">
    <property type="entry name" value="Nucleotide-diphossugar_trans"/>
</dbReference>
<keyword evidence="6 7" id="KW-0472">Membrane</keyword>
<evidence type="ECO:0000256" key="5">
    <source>
        <dbReference type="ARBA" id="ARBA00022989"/>
    </source>
</evidence>
<dbReference type="Pfam" id="PF13632">
    <property type="entry name" value="Glyco_trans_2_3"/>
    <property type="match status" value="1"/>
</dbReference>
<keyword evidence="4 7" id="KW-0812">Transmembrane</keyword>
<sequence length="658" mass="75408">MENYLYYIIALNVTLIVIYFLSKKQLIFRKILISLYIISMSIYILWRAFYTLPDSSIISMLLGLALLIAEIGSFILSLLFYFLFWHKNKKEEKELVALSHNYPTVDIFIATYNESAAILKRTIVASSKISYPDLQKVQVYILDDGDREEIALLAEELHVNYIRRDDNSHAKAGNLNHGLTKSKGELIVTLDADMIPRVDFLEKTIGYFEDPKMGFIQAPQTFFNSDPYQFNLFSENNLNNDQDFFMRRIEDQKDIYNSVMYIGSNAVFRRTAIESIGGFSTGVITEDLATGMFIQAKGWETRFVNKNLASGLAPENFADLIKQRDRWSRGNIQVARKWSPLKVKGLSKVQKFLYMDGIHYWFSGIYKMIFMLAPLWFVLLGFYSLNATLSGILIFWFPSFLASQLAFNRVSQGTQSILLTNIYETVMAPFISYAVISEAVFKSKKGFSVTNKGYNTSKKYYNWRLSLPLLILLILSVIALAKSLLIIFDVLPFASGKAALYINVFWLIYNVFILIFAVLVPFERPRFRKSERFASSEKAQMLDESGQLIDACTVTDWNELGAGLVIDRSEQSDIKLGQKVLLDINGYQIESVVRRVRPGKENLYIGLVFVSLTYDQYAYIITQTYAIASDKLPIKEERPNKIAKVLLALLKGHLSFRK</sequence>
<feature type="transmembrane region" description="Helical" evidence="7">
    <location>
        <begin position="500"/>
        <end position="522"/>
    </location>
</feature>
<evidence type="ECO:0000313" key="10">
    <source>
        <dbReference type="Proteomes" id="UP000033166"/>
    </source>
</evidence>
<evidence type="ECO:0000256" key="1">
    <source>
        <dbReference type="ARBA" id="ARBA00004141"/>
    </source>
</evidence>
<feature type="domain" description="Glycosyltransferase 2-like" evidence="8">
    <location>
        <begin position="186"/>
        <end position="397"/>
    </location>
</feature>
<comment type="subcellular location">
    <subcellularLocation>
        <location evidence="1">Membrane</location>
        <topology evidence="1">Multi-pass membrane protein</topology>
    </subcellularLocation>
</comment>
<evidence type="ECO:0000256" key="6">
    <source>
        <dbReference type="ARBA" id="ARBA00023136"/>
    </source>
</evidence>
<dbReference type="GO" id="GO:0035438">
    <property type="term" value="F:cyclic-di-GMP binding"/>
    <property type="evidence" value="ECO:0007669"/>
    <property type="project" value="InterPro"/>
</dbReference>
<protein>
    <submittedName>
        <fullName evidence="9">Cellulose synthase catalytic</fullName>
    </submittedName>
</protein>
<name>A0A0D6DVY3_9LACT</name>
<dbReference type="KEGG" id="lpk:LACPI_0711"/>
<dbReference type="InterPro" id="IPR001173">
    <property type="entry name" value="Glyco_trans_2-like"/>
</dbReference>
<dbReference type="GO" id="GO:0005886">
    <property type="term" value="C:plasma membrane"/>
    <property type="evidence" value="ECO:0007669"/>
    <property type="project" value="TreeGrafter"/>
</dbReference>
<feature type="transmembrane region" description="Helical" evidence="7">
    <location>
        <begin position="56"/>
        <end position="84"/>
    </location>
</feature>
<dbReference type="SUPFAM" id="SSF53448">
    <property type="entry name" value="Nucleotide-diphospho-sugar transferases"/>
    <property type="match status" value="1"/>
</dbReference>
<evidence type="ECO:0000313" key="9">
    <source>
        <dbReference type="EMBL" id="CEN27911.1"/>
    </source>
</evidence>
<gene>
    <name evidence="9" type="ORF">LACPI_0711</name>
</gene>
<feature type="transmembrane region" description="Helical" evidence="7">
    <location>
        <begin position="417"/>
        <end position="436"/>
    </location>
</feature>
<evidence type="ECO:0000256" key="7">
    <source>
        <dbReference type="SAM" id="Phobius"/>
    </source>
</evidence>
<dbReference type="InterPro" id="IPR050321">
    <property type="entry name" value="Glycosyltr_2/OpgH_subfam"/>
</dbReference>
<dbReference type="HOGENOM" id="CLU_011907_3_1_9"/>
<accession>A0A0D6DVY3</accession>
<dbReference type="InterPro" id="IPR003919">
    <property type="entry name" value="Cell_synth_A"/>
</dbReference>
<feature type="transmembrane region" description="Helical" evidence="7">
    <location>
        <begin position="375"/>
        <end position="397"/>
    </location>
</feature>
<dbReference type="EMBL" id="LN774769">
    <property type="protein sequence ID" value="CEN27911.1"/>
    <property type="molecule type" value="Genomic_DNA"/>
</dbReference>
<keyword evidence="2" id="KW-0328">Glycosyltransferase</keyword>
<dbReference type="Proteomes" id="UP000033166">
    <property type="component" value="Chromosome I"/>
</dbReference>
<feature type="transmembrane region" description="Helical" evidence="7">
    <location>
        <begin position="31"/>
        <end position="50"/>
    </location>
</feature>
<feature type="transmembrane region" description="Helical" evidence="7">
    <location>
        <begin position="467"/>
        <end position="488"/>
    </location>
</feature>
<proteinExistence type="predicted"/>
<dbReference type="PRINTS" id="PR01439">
    <property type="entry name" value="CELLSNTHASEA"/>
</dbReference>
<dbReference type="PANTHER" id="PTHR43867">
    <property type="entry name" value="CELLULOSE SYNTHASE CATALYTIC SUBUNIT A [UDP-FORMING]"/>
    <property type="match status" value="1"/>
</dbReference>
<evidence type="ECO:0000259" key="8">
    <source>
        <dbReference type="Pfam" id="PF13632"/>
    </source>
</evidence>
<dbReference type="AlphaFoldDB" id="A0A0D6DVY3"/>
<keyword evidence="3" id="KW-0808">Transferase</keyword>
<evidence type="ECO:0000256" key="3">
    <source>
        <dbReference type="ARBA" id="ARBA00022679"/>
    </source>
</evidence>
<dbReference type="GO" id="GO:0016759">
    <property type="term" value="F:cellulose synthase activity"/>
    <property type="evidence" value="ECO:0007669"/>
    <property type="project" value="InterPro"/>
</dbReference>
<feature type="transmembrane region" description="Helical" evidence="7">
    <location>
        <begin position="6"/>
        <end position="22"/>
    </location>
</feature>
<evidence type="ECO:0000256" key="2">
    <source>
        <dbReference type="ARBA" id="ARBA00022676"/>
    </source>
</evidence>
<evidence type="ECO:0000256" key="4">
    <source>
        <dbReference type="ARBA" id="ARBA00022692"/>
    </source>
</evidence>
<keyword evidence="5 7" id="KW-1133">Transmembrane helix</keyword>